<dbReference type="Proteomes" id="UP000002014">
    <property type="component" value="Chromosome"/>
</dbReference>
<name>A8G5N7_PROM2</name>
<sequence>MIFENIFGKSNNIPNPLRFKKKKVFITKVLASNCISTIFCINDLEALGHRFEFCHIA</sequence>
<evidence type="ECO:0000313" key="1">
    <source>
        <dbReference type="EMBL" id="ABV50918.1"/>
    </source>
</evidence>
<gene>
    <name evidence="1" type="ordered locus">P9215_13031</name>
</gene>
<evidence type="ECO:0000313" key="2">
    <source>
        <dbReference type="Proteomes" id="UP000002014"/>
    </source>
</evidence>
<organism evidence="1 2">
    <name type="scientific">Prochlorococcus marinus (strain MIT 9215)</name>
    <dbReference type="NCBI Taxonomy" id="93060"/>
    <lineage>
        <taxon>Bacteria</taxon>
        <taxon>Bacillati</taxon>
        <taxon>Cyanobacteriota</taxon>
        <taxon>Cyanophyceae</taxon>
        <taxon>Synechococcales</taxon>
        <taxon>Prochlorococcaceae</taxon>
        <taxon>Prochlorococcus</taxon>
    </lineage>
</organism>
<protein>
    <submittedName>
        <fullName evidence="1">Uncharacterized protein</fullName>
    </submittedName>
</protein>
<accession>A8G5N7</accession>
<dbReference type="AlphaFoldDB" id="A8G5N7"/>
<dbReference type="EMBL" id="CP000825">
    <property type="protein sequence ID" value="ABV50918.1"/>
    <property type="molecule type" value="Genomic_DNA"/>
</dbReference>
<reference evidence="1 2" key="1">
    <citation type="journal article" date="2007" name="PLoS Genet.">
        <title>Patterns and implications of gene gain and loss in the evolution of Prochlorococcus.</title>
        <authorList>
            <person name="Kettler G.C."/>
            <person name="Martiny A.C."/>
            <person name="Huang K."/>
            <person name="Zucker J."/>
            <person name="Coleman M.L."/>
            <person name="Rodrigue S."/>
            <person name="Chen F."/>
            <person name="Lapidus A."/>
            <person name="Ferriera S."/>
            <person name="Johnson J."/>
            <person name="Steglich C."/>
            <person name="Church G.M."/>
            <person name="Richardson P."/>
            <person name="Chisholm S.W."/>
        </authorList>
    </citation>
    <scope>NUCLEOTIDE SEQUENCE [LARGE SCALE GENOMIC DNA]</scope>
    <source>
        <strain evidence="1 2">MIT 9215</strain>
    </source>
</reference>
<dbReference type="HOGENOM" id="CLU_2993080_0_0_3"/>
<proteinExistence type="predicted"/>
<dbReference type="KEGG" id="pmh:P9215_13031"/>